<dbReference type="InParanoid" id="A0A543AXV2"/>
<dbReference type="OrthoDB" id="5147731at2"/>
<proteinExistence type="predicted"/>
<feature type="transmembrane region" description="Helical" evidence="1">
    <location>
        <begin position="152"/>
        <end position="173"/>
    </location>
</feature>
<dbReference type="RefSeq" id="WP_142040230.1">
    <property type="nucleotide sequence ID" value="NZ_JBHTGS010000001.1"/>
</dbReference>
<keyword evidence="3" id="KW-1185">Reference proteome</keyword>
<feature type="transmembrane region" description="Helical" evidence="1">
    <location>
        <begin position="58"/>
        <end position="81"/>
    </location>
</feature>
<sequence>MFWSTVLLSSLLYALVIFVLFSGLLVVGGLISNDSMLHDYPPAIQERHGPKTPRGARVAVWMSIVVAAMFIGASVAGVAVLRDQLGGDIGFRPVFVFGTVAFFIFNLLDLFVLDWWLFCRVQPRFLVPESTRGMAEYRDFSFHWKVMIPKPVPWPLLMIPGYGAILGGASLLFETLW</sequence>
<protein>
    <submittedName>
        <fullName evidence="2">Uncharacterized protein</fullName>
    </submittedName>
</protein>
<evidence type="ECO:0000256" key="1">
    <source>
        <dbReference type="SAM" id="Phobius"/>
    </source>
</evidence>
<organism evidence="2 3">
    <name type="scientific">Stackebrandtia endophytica</name>
    <dbReference type="NCBI Taxonomy" id="1496996"/>
    <lineage>
        <taxon>Bacteria</taxon>
        <taxon>Bacillati</taxon>
        <taxon>Actinomycetota</taxon>
        <taxon>Actinomycetes</taxon>
        <taxon>Glycomycetales</taxon>
        <taxon>Glycomycetaceae</taxon>
        <taxon>Stackebrandtia</taxon>
    </lineage>
</organism>
<name>A0A543AXV2_9ACTN</name>
<dbReference type="EMBL" id="VFOW01000001">
    <property type="protein sequence ID" value="TQL77405.1"/>
    <property type="molecule type" value="Genomic_DNA"/>
</dbReference>
<evidence type="ECO:0000313" key="3">
    <source>
        <dbReference type="Proteomes" id="UP000317043"/>
    </source>
</evidence>
<dbReference type="Proteomes" id="UP000317043">
    <property type="component" value="Unassembled WGS sequence"/>
</dbReference>
<gene>
    <name evidence="2" type="ORF">FB566_2964</name>
</gene>
<dbReference type="AlphaFoldDB" id="A0A543AXV2"/>
<comment type="caution">
    <text evidence="2">The sequence shown here is derived from an EMBL/GenBank/DDBJ whole genome shotgun (WGS) entry which is preliminary data.</text>
</comment>
<keyword evidence="1" id="KW-0472">Membrane</keyword>
<keyword evidence="1" id="KW-1133">Transmembrane helix</keyword>
<evidence type="ECO:0000313" key="2">
    <source>
        <dbReference type="EMBL" id="TQL77405.1"/>
    </source>
</evidence>
<keyword evidence="1" id="KW-0812">Transmembrane</keyword>
<feature type="transmembrane region" description="Helical" evidence="1">
    <location>
        <begin position="93"/>
        <end position="118"/>
    </location>
</feature>
<feature type="transmembrane region" description="Helical" evidence="1">
    <location>
        <begin position="12"/>
        <end position="31"/>
    </location>
</feature>
<accession>A0A543AXV2</accession>
<reference evidence="2 3" key="1">
    <citation type="submission" date="2019-06" db="EMBL/GenBank/DDBJ databases">
        <title>Sequencing the genomes of 1000 actinobacteria strains.</title>
        <authorList>
            <person name="Klenk H.-P."/>
        </authorList>
    </citation>
    <scope>NUCLEOTIDE SEQUENCE [LARGE SCALE GENOMIC DNA]</scope>
    <source>
        <strain evidence="2 3">DSM 45928</strain>
    </source>
</reference>